<dbReference type="STRING" id="211114.SAMN04489726_5475"/>
<dbReference type="Pfam" id="PF07690">
    <property type="entry name" value="MFS_1"/>
    <property type="match status" value="1"/>
</dbReference>
<organism evidence="9 10">
    <name type="scientific">Allokutzneria albata</name>
    <name type="common">Kibdelosporangium albatum</name>
    <dbReference type="NCBI Taxonomy" id="211114"/>
    <lineage>
        <taxon>Bacteria</taxon>
        <taxon>Bacillati</taxon>
        <taxon>Actinomycetota</taxon>
        <taxon>Actinomycetes</taxon>
        <taxon>Pseudonocardiales</taxon>
        <taxon>Pseudonocardiaceae</taxon>
        <taxon>Allokutzneria</taxon>
    </lineage>
</organism>
<reference evidence="9 10" key="1">
    <citation type="submission" date="2016-10" db="EMBL/GenBank/DDBJ databases">
        <authorList>
            <person name="de Groot N.N."/>
        </authorList>
    </citation>
    <scope>NUCLEOTIDE SEQUENCE [LARGE SCALE GENOMIC DNA]</scope>
    <source>
        <strain evidence="9 10">DSM 44149</strain>
    </source>
</reference>
<dbReference type="PANTHER" id="PTHR42718">
    <property type="entry name" value="MAJOR FACILITATOR SUPERFAMILY MULTIDRUG TRANSPORTER MFSC"/>
    <property type="match status" value="1"/>
</dbReference>
<keyword evidence="5 7" id="KW-1133">Transmembrane helix</keyword>
<feature type="transmembrane region" description="Helical" evidence="7">
    <location>
        <begin position="396"/>
        <end position="418"/>
    </location>
</feature>
<dbReference type="PROSITE" id="PS50850">
    <property type="entry name" value="MFS"/>
    <property type="match status" value="1"/>
</dbReference>
<dbReference type="GO" id="GO:0022857">
    <property type="term" value="F:transmembrane transporter activity"/>
    <property type="evidence" value="ECO:0007669"/>
    <property type="project" value="InterPro"/>
</dbReference>
<dbReference type="AlphaFoldDB" id="A0A1G9ZFB6"/>
<evidence type="ECO:0000256" key="6">
    <source>
        <dbReference type="ARBA" id="ARBA00023136"/>
    </source>
</evidence>
<dbReference type="eggNOG" id="COG0477">
    <property type="taxonomic scope" value="Bacteria"/>
</dbReference>
<feature type="transmembrane region" description="Helical" evidence="7">
    <location>
        <begin position="223"/>
        <end position="245"/>
    </location>
</feature>
<keyword evidence="4 7" id="KW-0812">Transmembrane</keyword>
<feature type="transmembrane region" description="Helical" evidence="7">
    <location>
        <begin position="140"/>
        <end position="159"/>
    </location>
</feature>
<dbReference type="InterPro" id="IPR036259">
    <property type="entry name" value="MFS_trans_sf"/>
</dbReference>
<proteinExistence type="predicted"/>
<feature type="transmembrane region" description="Helical" evidence="7">
    <location>
        <begin position="48"/>
        <end position="66"/>
    </location>
</feature>
<feature type="transmembrane region" description="Helical" evidence="7">
    <location>
        <begin position="103"/>
        <end position="128"/>
    </location>
</feature>
<dbReference type="Gene3D" id="1.20.1250.20">
    <property type="entry name" value="MFS general substrate transporter like domains"/>
    <property type="match status" value="1"/>
</dbReference>
<dbReference type="Proteomes" id="UP000183376">
    <property type="component" value="Chromosome I"/>
</dbReference>
<dbReference type="PANTHER" id="PTHR42718:SF46">
    <property type="entry name" value="BLR6921 PROTEIN"/>
    <property type="match status" value="1"/>
</dbReference>
<evidence type="ECO:0000256" key="1">
    <source>
        <dbReference type="ARBA" id="ARBA00004651"/>
    </source>
</evidence>
<name>A0A1G9ZFB6_ALLAB</name>
<dbReference type="Gene3D" id="1.20.1720.10">
    <property type="entry name" value="Multidrug resistance protein D"/>
    <property type="match status" value="1"/>
</dbReference>
<feature type="transmembrane region" description="Helical" evidence="7">
    <location>
        <begin position="165"/>
        <end position="187"/>
    </location>
</feature>
<keyword evidence="6 7" id="KW-0472">Membrane</keyword>
<dbReference type="InterPro" id="IPR020846">
    <property type="entry name" value="MFS_dom"/>
</dbReference>
<dbReference type="SUPFAM" id="SSF103473">
    <property type="entry name" value="MFS general substrate transporter"/>
    <property type="match status" value="1"/>
</dbReference>
<feature type="transmembrane region" description="Helical" evidence="7">
    <location>
        <begin position="332"/>
        <end position="352"/>
    </location>
</feature>
<keyword evidence="3" id="KW-1003">Cell membrane</keyword>
<evidence type="ECO:0000256" key="3">
    <source>
        <dbReference type="ARBA" id="ARBA00022475"/>
    </source>
</evidence>
<feature type="transmembrane region" description="Helical" evidence="7">
    <location>
        <begin position="364"/>
        <end position="384"/>
    </location>
</feature>
<feature type="transmembrane region" description="Helical" evidence="7">
    <location>
        <begin position="78"/>
        <end position="97"/>
    </location>
</feature>
<evidence type="ECO:0000313" key="9">
    <source>
        <dbReference type="EMBL" id="SDN20112.1"/>
    </source>
</evidence>
<feature type="domain" description="Major facilitator superfamily (MFS) profile" evidence="8">
    <location>
        <begin position="12"/>
        <end position="462"/>
    </location>
</feature>
<dbReference type="GO" id="GO:0005886">
    <property type="term" value="C:plasma membrane"/>
    <property type="evidence" value="ECO:0007669"/>
    <property type="project" value="UniProtKB-SubCell"/>
</dbReference>
<keyword evidence="2" id="KW-0813">Transport</keyword>
<protein>
    <submittedName>
        <fullName evidence="9">Drug resistance transporter, EmrB/QacA subfamily</fullName>
    </submittedName>
</protein>
<evidence type="ECO:0000256" key="2">
    <source>
        <dbReference type="ARBA" id="ARBA00022448"/>
    </source>
</evidence>
<dbReference type="InterPro" id="IPR004638">
    <property type="entry name" value="EmrB-like"/>
</dbReference>
<feature type="transmembrane region" description="Helical" evidence="7">
    <location>
        <begin position="266"/>
        <end position="290"/>
    </location>
</feature>
<dbReference type="PRINTS" id="PR01036">
    <property type="entry name" value="TCRTETB"/>
</dbReference>
<dbReference type="EMBL" id="LT629701">
    <property type="protein sequence ID" value="SDN20112.1"/>
    <property type="molecule type" value="Genomic_DNA"/>
</dbReference>
<comment type="subcellular location">
    <subcellularLocation>
        <location evidence="1">Cell membrane</location>
        <topology evidence="1">Multi-pass membrane protein</topology>
    </subcellularLocation>
</comment>
<feature type="transmembrane region" description="Helical" evidence="7">
    <location>
        <begin position="302"/>
        <end position="320"/>
    </location>
</feature>
<dbReference type="CDD" id="cd17321">
    <property type="entry name" value="MFS_MMR_MDR_like"/>
    <property type="match status" value="1"/>
</dbReference>
<evidence type="ECO:0000256" key="7">
    <source>
        <dbReference type="SAM" id="Phobius"/>
    </source>
</evidence>
<feature type="transmembrane region" description="Helical" evidence="7">
    <location>
        <begin position="438"/>
        <end position="458"/>
    </location>
</feature>
<accession>A0A1G9ZFB6</accession>
<dbReference type="NCBIfam" id="TIGR00711">
    <property type="entry name" value="efflux_EmrB"/>
    <property type="match status" value="1"/>
</dbReference>
<evidence type="ECO:0000256" key="4">
    <source>
        <dbReference type="ARBA" id="ARBA00022692"/>
    </source>
</evidence>
<keyword evidence="10" id="KW-1185">Reference proteome</keyword>
<evidence type="ECO:0000259" key="8">
    <source>
        <dbReference type="PROSITE" id="PS50850"/>
    </source>
</evidence>
<evidence type="ECO:0000256" key="5">
    <source>
        <dbReference type="ARBA" id="ARBA00022989"/>
    </source>
</evidence>
<dbReference type="InterPro" id="IPR011701">
    <property type="entry name" value="MFS"/>
</dbReference>
<gene>
    <name evidence="9" type="ORF">SAMN04489726_5475</name>
</gene>
<evidence type="ECO:0000313" key="10">
    <source>
        <dbReference type="Proteomes" id="UP000183376"/>
    </source>
</evidence>
<sequence length="471" mass="48434">MEVKAMERRWLSLAALCAGTLMIILDQTVVNVALPAIAGDLGFTASGLAWVINAYLIPFGGLLLLAGRLGDLLGRKRVFLAGLAVFTVASLLCGLAWSPEVLLVARFVQGVGGAVSSAVILGMIVTLFPAARDRAKALGVYSFVQASGGSIGSLAGGVLTQSASWHWIFLINLPIGVATFLAAVRFLDDESGSGKGADSGSAVLVTAALMLGVYTIVEVESHGWGSTHTLGFGAVSVALLIAFVVRQARTPNPLLPLRILTSRSVAGANVVQVLLIAAMFGFQFLVVLYLQRVLGYDSLQAGLSMLPVAVAIGAVSLGLSARLNTRFGARRVLVAGLGLLLAGMVLLSRAPIDAGFVLDVLPAMLALGIGFGTAMPALMVLAMSDATPEDSGLTSGLVNTTAQVGGALGLSVLAVLAATRTAAAEQPTREALLSGYHLGFTVGAALVAAALVTALVWWHPSRLTSSQLEVR</sequence>
<feature type="transmembrane region" description="Helical" evidence="7">
    <location>
        <begin position="199"/>
        <end position="217"/>
    </location>
</feature>